<reference evidence="6 7" key="1">
    <citation type="journal article" date="2023" name="bioRxiv">
        <title>Genome report: Whole genome sequence and annotation of Penstemon davidsonii.</title>
        <authorList>
            <person name="Ostevik K.L."/>
            <person name="Alabady M."/>
            <person name="Zhang M."/>
            <person name="Rausher M.D."/>
        </authorList>
    </citation>
    <scope>NUCLEOTIDE SEQUENCE [LARGE SCALE GENOMIC DNA]</scope>
    <source>
        <strain evidence="6">DNT005</strain>
        <tissue evidence="6">Whole leaf</tissue>
    </source>
</reference>
<dbReference type="PROSITE" id="PS51294">
    <property type="entry name" value="HTH_MYB"/>
    <property type="match status" value="2"/>
</dbReference>
<evidence type="ECO:0000256" key="3">
    <source>
        <dbReference type="SAM" id="MobiDB-lite"/>
    </source>
</evidence>
<name>A0ABR0DIG0_9LAMI</name>
<comment type="subcellular location">
    <subcellularLocation>
        <location evidence="1">Nucleus</location>
    </subcellularLocation>
</comment>
<feature type="region of interest" description="Disordered" evidence="3">
    <location>
        <begin position="139"/>
        <end position="175"/>
    </location>
</feature>
<accession>A0ABR0DIG0</accession>
<dbReference type="PANTHER" id="PTHR45614:SF285">
    <property type="entry name" value="TRANSCRIPTION FACTOR MYB98"/>
    <property type="match status" value="1"/>
</dbReference>
<dbReference type="InterPro" id="IPR050560">
    <property type="entry name" value="MYB_TF"/>
</dbReference>
<dbReference type="InterPro" id="IPR001005">
    <property type="entry name" value="SANT/Myb"/>
</dbReference>
<dbReference type="InterPro" id="IPR009057">
    <property type="entry name" value="Homeodomain-like_sf"/>
</dbReference>
<keyword evidence="2" id="KW-0539">Nucleus</keyword>
<feature type="domain" description="Myb-like" evidence="4">
    <location>
        <begin position="182"/>
        <end position="233"/>
    </location>
</feature>
<evidence type="ECO:0000256" key="1">
    <source>
        <dbReference type="ARBA" id="ARBA00004123"/>
    </source>
</evidence>
<evidence type="ECO:0000256" key="2">
    <source>
        <dbReference type="ARBA" id="ARBA00023242"/>
    </source>
</evidence>
<dbReference type="SUPFAM" id="SSF46689">
    <property type="entry name" value="Homeodomain-like"/>
    <property type="match status" value="1"/>
</dbReference>
<feature type="compositionally biased region" description="Basic residues" evidence="3">
    <location>
        <begin position="153"/>
        <end position="164"/>
    </location>
</feature>
<organism evidence="6 7">
    <name type="scientific">Penstemon davidsonii</name>
    <dbReference type="NCBI Taxonomy" id="160366"/>
    <lineage>
        <taxon>Eukaryota</taxon>
        <taxon>Viridiplantae</taxon>
        <taxon>Streptophyta</taxon>
        <taxon>Embryophyta</taxon>
        <taxon>Tracheophyta</taxon>
        <taxon>Spermatophyta</taxon>
        <taxon>Magnoliopsida</taxon>
        <taxon>eudicotyledons</taxon>
        <taxon>Gunneridae</taxon>
        <taxon>Pentapetalae</taxon>
        <taxon>asterids</taxon>
        <taxon>lamiids</taxon>
        <taxon>Lamiales</taxon>
        <taxon>Plantaginaceae</taxon>
        <taxon>Cheloneae</taxon>
        <taxon>Penstemon</taxon>
    </lineage>
</organism>
<feature type="domain" description="HTH myb-type" evidence="5">
    <location>
        <begin position="182"/>
        <end position="237"/>
    </location>
</feature>
<evidence type="ECO:0000313" key="7">
    <source>
        <dbReference type="Proteomes" id="UP001291926"/>
    </source>
</evidence>
<evidence type="ECO:0000259" key="4">
    <source>
        <dbReference type="PROSITE" id="PS50090"/>
    </source>
</evidence>
<feature type="domain" description="Myb-like" evidence="4">
    <location>
        <begin position="234"/>
        <end position="284"/>
    </location>
</feature>
<dbReference type="CDD" id="cd00167">
    <property type="entry name" value="SANT"/>
    <property type="match status" value="2"/>
</dbReference>
<evidence type="ECO:0008006" key="8">
    <source>
        <dbReference type="Google" id="ProtNLM"/>
    </source>
</evidence>
<evidence type="ECO:0000313" key="6">
    <source>
        <dbReference type="EMBL" id="KAK4489035.1"/>
    </source>
</evidence>
<dbReference type="SMART" id="SM00717">
    <property type="entry name" value="SANT"/>
    <property type="match status" value="2"/>
</dbReference>
<dbReference type="PANTHER" id="PTHR45614">
    <property type="entry name" value="MYB PROTEIN-RELATED"/>
    <property type="match status" value="1"/>
</dbReference>
<sequence>MKFENGHDAPPPPIPNNNLKLEILDDDYCLDNLSSSNSYLQDFQLLDQFTFATSSFYSNLGIQANGFDPFLHGFSLDYDLYEFKPYEETGSTCASMQNFHGGGFLNFANFKGPLMEIETNLNYHDLKPVSFVVPDESSSATADNIGCHEKDGKKRSKKNNRKNNRKESKSTPAKMFGRVQNKSKLSKGQWTIEEDSLLIHLVEKYGVRKWSHISKMLKGRIGKQCRERWHNHLRPDIKKDLWTEEEDRILIEAHAEVGNKWAEIAKRLPGRTENSIKNHWNATRRRQFSKRKCRTKWPRPSFLLQNYIKSLDYTTADSSAPHNSEMEFSAADNMVPAYEFDDDDDHLFEGRSMDSVLDYQPCFDMELPFDLPPLMHFEVKNELDYFDKEKDLVELMDMIL</sequence>
<proteinExistence type="predicted"/>
<protein>
    <recommendedName>
        <fullName evidence="8">Transcription factor MYB98-like</fullName>
    </recommendedName>
</protein>
<keyword evidence="7" id="KW-1185">Reference proteome</keyword>
<dbReference type="PROSITE" id="PS50090">
    <property type="entry name" value="MYB_LIKE"/>
    <property type="match status" value="2"/>
</dbReference>
<evidence type="ECO:0000259" key="5">
    <source>
        <dbReference type="PROSITE" id="PS51294"/>
    </source>
</evidence>
<gene>
    <name evidence="6" type="ORF">RD792_004828</name>
</gene>
<comment type="caution">
    <text evidence="6">The sequence shown here is derived from an EMBL/GenBank/DDBJ whole genome shotgun (WGS) entry which is preliminary data.</text>
</comment>
<dbReference type="EMBL" id="JAYDYQ010001088">
    <property type="protein sequence ID" value="KAK4489035.1"/>
    <property type="molecule type" value="Genomic_DNA"/>
</dbReference>
<dbReference type="InterPro" id="IPR017930">
    <property type="entry name" value="Myb_dom"/>
</dbReference>
<dbReference type="Pfam" id="PF00249">
    <property type="entry name" value="Myb_DNA-binding"/>
    <property type="match status" value="2"/>
</dbReference>
<dbReference type="Gene3D" id="1.10.10.60">
    <property type="entry name" value="Homeodomain-like"/>
    <property type="match status" value="2"/>
</dbReference>
<feature type="domain" description="HTH myb-type" evidence="5">
    <location>
        <begin position="238"/>
        <end position="288"/>
    </location>
</feature>
<dbReference type="Proteomes" id="UP001291926">
    <property type="component" value="Unassembled WGS sequence"/>
</dbReference>